<reference evidence="2" key="1">
    <citation type="submission" date="2015-09" db="EMBL/GenBank/DDBJ databases">
        <authorList>
            <consortium name="Pathogen Informatics"/>
        </authorList>
    </citation>
    <scope>NUCLEOTIDE SEQUENCE [LARGE SCALE GENOMIC DNA]</scope>
    <source>
        <strain evidence="2">Lake Konstanz</strain>
    </source>
</reference>
<dbReference type="VEuPathDB" id="TriTrypDB:BSAL_26850"/>
<dbReference type="Proteomes" id="UP000051952">
    <property type="component" value="Unassembled WGS sequence"/>
</dbReference>
<proteinExistence type="predicted"/>
<dbReference type="EMBL" id="CYKH01001831">
    <property type="protein sequence ID" value="CUG90453.1"/>
    <property type="molecule type" value="Genomic_DNA"/>
</dbReference>
<dbReference type="AlphaFoldDB" id="A0A0S4JKK2"/>
<keyword evidence="2" id="KW-1185">Reference proteome</keyword>
<evidence type="ECO:0000313" key="1">
    <source>
        <dbReference type="EMBL" id="CUG90453.1"/>
    </source>
</evidence>
<accession>A0A0S4JKK2</accession>
<sequence>MHAVLGTNTTSAAAATQTTSFAQVLAKTLESVIHKLLEKFPGLVVLCTLGRLGCVVGVGQQSFLRSMQNATAVSDEGKIGSVPTVLCFPSPDVPRAAIRKVTGAGDSFLSGFIVAATRLLKQSQLQQQTQQQQQHNSAPARHNVLDAMIRSANEAAAAALTSHVTISPQLCSELVDRAILQSAV</sequence>
<feature type="non-terminal residue" evidence="1">
    <location>
        <position position="184"/>
    </location>
</feature>
<protein>
    <submittedName>
        <fullName evidence="1">Uncharacterized protein</fullName>
    </submittedName>
</protein>
<dbReference type="Gene3D" id="3.40.1190.20">
    <property type="match status" value="1"/>
</dbReference>
<dbReference type="SUPFAM" id="SSF53613">
    <property type="entry name" value="Ribokinase-like"/>
    <property type="match status" value="1"/>
</dbReference>
<organism evidence="1 2">
    <name type="scientific">Bodo saltans</name>
    <name type="common">Flagellated protozoan</name>
    <dbReference type="NCBI Taxonomy" id="75058"/>
    <lineage>
        <taxon>Eukaryota</taxon>
        <taxon>Discoba</taxon>
        <taxon>Euglenozoa</taxon>
        <taxon>Kinetoplastea</taxon>
        <taxon>Metakinetoplastina</taxon>
        <taxon>Eubodonida</taxon>
        <taxon>Bodonidae</taxon>
        <taxon>Bodo</taxon>
    </lineage>
</organism>
<name>A0A0S4JKK2_BODSA</name>
<evidence type="ECO:0000313" key="2">
    <source>
        <dbReference type="Proteomes" id="UP000051952"/>
    </source>
</evidence>
<gene>
    <name evidence="1" type="ORF">BSAL_26850</name>
</gene>
<dbReference type="InterPro" id="IPR029056">
    <property type="entry name" value="Ribokinase-like"/>
</dbReference>